<dbReference type="PATRIC" id="fig|45070.6.peg.555"/>
<dbReference type="InterPro" id="IPR023346">
    <property type="entry name" value="Lysozyme-like_dom_sf"/>
</dbReference>
<name>A0A0W0X215_9GAMM</name>
<accession>A0A0W0X215</accession>
<organism evidence="1 2">
    <name type="scientific">Legionella nautarum</name>
    <dbReference type="NCBI Taxonomy" id="45070"/>
    <lineage>
        <taxon>Bacteria</taxon>
        <taxon>Pseudomonadati</taxon>
        <taxon>Pseudomonadota</taxon>
        <taxon>Gammaproteobacteria</taxon>
        <taxon>Legionellales</taxon>
        <taxon>Legionellaceae</taxon>
        <taxon>Legionella</taxon>
    </lineage>
</organism>
<gene>
    <name evidence="1" type="ORF">Lnau_0528</name>
</gene>
<protein>
    <submittedName>
        <fullName evidence="1">Transglycosylase SLT domain protein</fullName>
    </submittedName>
</protein>
<evidence type="ECO:0000313" key="1">
    <source>
        <dbReference type="EMBL" id="KTD38613.1"/>
    </source>
</evidence>
<dbReference type="SUPFAM" id="SSF53955">
    <property type="entry name" value="Lysozyme-like"/>
    <property type="match status" value="1"/>
</dbReference>
<dbReference type="EMBL" id="LNYO01000006">
    <property type="protein sequence ID" value="KTD38613.1"/>
    <property type="molecule type" value="Genomic_DNA"/>
</dbReference>
<reference evidence="1 2" key="1">
    <citation type="submission" date="2015-11" db="EMBL/GenBank/DDBJ databases">
        <title>Genomic analysis of 38 Legionella species identifies large and diverse effector repertoires.</title>
        <authorList>
            <person name="Burstein D."/>
            <person name="Amaro F."/>
            <person name="Zusman T."/>
            <person name="Lifshitz Z."/>
            <person name="Cohen O."/>
            <person name="Gilbert J.A."/>
            <person name="Pupko T."/>
            <person name="Shuman H.A."/>
            <person name="Segal G."/>
        </authorList>
    </citation>
    <scope>NUCLEOTIDE SEQUENCE [LARGE SCALE GENOMIC DNA]</scope>
    <source>
        <strain evidence="1 2">ATCC 49506</strain>
    </source>
</reference>
<dbReference type="CDD" id="cd13400">
    <property type="entry name" value="LT_IagB-like"/>
    <property type="match status" value="1"/>
</dbReference>
<comment type="caution">
    <text evidence="1">The sequence shown here is derived from an EMBL/GenBank/DDBJ whole genome shotgun (WGS) entry which is preliminary data.</text>
</comment>
<sequence length="206" mass="23326">MIPLTDLAPLEKERVVCAIIASIKYEIPTNIVLAIAEKEAGTPGLWVKNKNGSYDVGAMQFNTTYLQDLAKFGISPDDVAQAGCYAYDLAAWRIRGHLQHDKQDLWTRAANYHSKTPKYNRIYREDLIKKAIQWKNWLNHYVLTYSVTKPELSKVLVKSIVSADVMEVIEIESSQYQPKVTNSSLNKSAAYALASVLRPEQLSEYQ</sequence>
<dbReference type="NCBIfam" id="NF010463">
    <property type="entry name" value="PRK13888.1"/>
    <property type="match status" value="1"/>
</dbReference>
<keyword evidence="2" id="KW-1185">Reference proteome</keyword>
<proteinExistence type="predicted"/>
<evidence type="ECO:0000313" key="2">
    <source>
        <dbReference type="Proteomes" id="UP000054725"/>
    </source>
</evidence>
<dbReference type="Proteomes" id="UP000054725">
    <property type="component" value="Unassembled WGS sequence"/>
</dbReference>
<dbReference type="AlphaFoldDB" id="A0A0W0X215"/>
<dbReference type="STRING" id="45070.Lnau_0528"/>
<dbReference type="RefSeq" id="WP_202972565.1">
    <property type="nucleotide sequence ID" value="NZ_CAAAIF010000024.1"/>
</dbReference>